<dbReference type="InterPro" id="IPR036514">
    <property type="entry name" value="SGNH_hydro_sf"/>
</dbReference>
<dbReference type="SUPFAM" id="SSF52266">
    <property type="entry name" value="SGNH hydrolase"/>
    <property type="match status" value="1"/>
</dbReference>
<evidence type="ECO:0000313" key="4">
    <source>
        <dbReference type="Proteomes" id="UP000749311"/>
    </source>
</evidence>
<keyword evidence="4" id="KW-1185">Reference proteome</keyword>
<dbReference type="InterPro" id="IPR013830">
    <property type="entry name" value="SGNH_hydro"/>
</dbReference>
<name>A0ABX0SJI7_9ACTN</name>
<accession>A0ABX0SJI7</accession>
<gene>
    <name evidence="3" type="ORF">FB473_001547</name>
</gene>
<dbReference type="RefSeq" id="WP_167166188.1">
    <property type="nucleotide sequence ID" value="NZ_BAAAOO010000015.1"/>
</dbReference>
<comment type="caution">
    <text evidence="3">The sequence shown here is derived from an EMBL/GenBank/DDBJ whole genome shotgun (WGS) entry which is preliminary data.</text>
</comment>
<feature type="transmembrane region" description="Helical" evidence="1">
    <location>
        <begin position="20"/>
        <end position="39"/>
    </location>
</feature>
<sequence>MARRWNPRDWFTDDLRANIGLVGVPVLVVAIIALVVMAFQMQRSQQASVTARAQTSVTSTTSASAPASSHYPSASSVSPATQASSAAAPSTTLPVAVFVGDSYSLGAGGDGTNWTTLLSAAAGWTEVNLARGGTGYTTGSNGSTCALDYCPSYQEMIPEVAAADPDIVVVSGGRNDGSGFDREAIGTFYSSLRAAVPDARIIAVSPLWDSEPTPDWLVTLEEDVRYSVTTSGGEYADIGQPLLDHPELIATEGVYPNAEGYTVIASAIENVLGVG</sequence>
<reference evidence="3 4" key="1">
    <citation type="submission" date="2020-02" db="EMBL/GenBank/DDBJ databases">
        <title>Sequencing the genomes of 1000 actinobacteria strains.</title>
        <authorList>
            <person name="Klenk H.-P."/>
        </authorList>
    </citation>
    <scope>NUCLEOTIDE SEQUENCE [LARGE SCALE GENOMIC DNA]</scope>
    <source>
        <strain evidence="3 4">DSM 19609</strain>
    </source>
</reference>
<dbReference type="CDD" id="cd00229">
    <property type="entry name" value="SGNH_hydrolase"/>
    <property type="match status" value="1"/>
</dbReference>
<dbReference type="EMBL" id="JAAMOZ010000001">
    <property type="protein sequence ID" value="NIH56902.1"/>
    <property type="molecule type" value="Genomic_DNA"/>
</dbReference>
<dbReference type="Pfam" id="PF13472">
    <property type="entry name" value="Lipase_GDSL_2"/>
    <property type="match status" value="1"/>
</dbReference>
<evidence type="ECO:0000259" key="2">
    <source>
        <dbReference type="Pfam" id="PF13472"/>
    </source>
</evidence>
<evidence type="ECO:0000256" key="1">
    <source>
        <dbReference type="SAM" id="Phobius"/>
    </source>
</evidence>
<keyword evidence="1" id="KW-0812">Transmembrane</keyword>
<organism evidence="3 4">
    <name type="scientific">Brooklawnia cerclae</name>
    <dbReference type="NCBI Taxonomy" id="349934"/>
    <lineage>
        <taxon>Bacteria</taxon>
        <taxon>Bacillati</taxon>
        <taxon>Actinomycetota</taxon>
        <taxon>Actinomycetes</taxon>
        <taxon>Propionibacteriales</taxon>
        <taxon>Propionibacteriaceae</taxon>
        <taxon>Brooklawnia</taxon>
    </lineage>
</organism>
<evidence type="ECO:0000313" key="3">
    <source>
        <dbReference type="EMBL" id="NIH56902.1"/>
    </source>
</evidence>
<keyword evidence="1" id="KW-1133">Transmembrane helix</keyword>
<feature type="domain" description="SGNH hydrolase-type esterase" evidence="2">
    <location>
        <begin position="98"/>
        <end position="262"/>
    </location>
</feature>
<proteinExistence type="predicted"/>
<protein>
    <submittedName>
        <fullName evidence="3">Lysophospholipase L1-like esterase</fullName>
    </submittedName>
</protein>
<dbReference type="Proteomes" id="UP000749311">
    <property type="component" value="Unassembled WGS sequence"/>
</dbReference>
<keyword evidence="1" id="KW-0472">Membrane</keyword>
<dbReference type="Gene3D" id="3.40.50.1110">
    <property type="entry name" value="SGNH hydrolase"/>
    <property type="match status" value="1"/>
</dbReference>